<dbReference type="Pfam" id="PF07631">
    <property type="entry name" value="PSD4"/>
    <property type="match status" value="1"/>
</dbReference>
<organism evidence="8">
    <name type="scientific">marine metagenome</name>
    <dbReference type="NCBI Taxonomy" id="408172"/>
    <lineage>
        <taxon>unclassified sequences</taxon>
        <taxon>metagenomes</taxon>
        <taxon>ecological metagenomes</taxon>
    </lineage>
</organism>
<proteinExistence type="predicted"/>
<dbReference type="Pfam" id="PF07624">
    <property type="entry name" value="PSD2"/>
    <property type="match status" value="1"/>
</dbReference>
<evidence type="ECO:0008006" key="9">
    <source>
        <dbReference type="Google" id="ProtNLM"/>
    </source>
</evidence>
<dbReference type="InterPro" id="IPR013039">
    <property type="entry name" value="DUF1588"/>
</dbReference>
<protein>
    <recommendedName>
        <fullName evidence="9">Cytochrome c domain-containing protein</fullName>
    </recommendedName>
</protein>
<evidence type="ECO:0000313" key="8">
    <source>
        <dbReference type="EMBL" id="SUZ74391.1"/>
    </source>
</evidence>
<feature type="compositionally biased region" description="Pro residues" evidence="1">
    <location>
        <begin position="659"/>
        <end position="668"/>
    </location>
</feature>
<dbReference type="InterPro" id="IPR013043">
    <property type="entry name" value="DUF1595"/>
</dbReference>
<dbReference type="AlphaFoldDB" id="A0A381Q4Z3"/>
<dbReference type="InterPro" id="IPR013042">
    <property type="entry name" value="DUF1592"/>
</dbReference>
<feature type="domain" description="DUF1595" evidence="7">
    <location>
        <begin position="405"/>
        <end position="465"/>
    </location>
</feature>
<evidence type="ECO:0000259" key="3">
    <source>
        <dbReference type="Pfam" id="PF07626"/>
    </source>
</evidence>
<dbReference type="InterPro" id="IPR013036">
    <property type="entry name" value="DUF1587"/>
</dbReference>
<evidence type="ECO:0000259" key="5">
    <source>
        <dbReference type="Pfam" id="PF07631"/>
    </source>
</evidence>
<dbReference type="Pfam" id="PF07637">
    <property type="entry name" value="PSD5"/>
    <property type="match status" value="1"/>
</dbReference>
<evidence type="ECO:0000256" key="1">
    <source>
        <dbReference type="SAM" id="MobiDB-lite"/>
    </source>
</evidence>
<feature type="domain" description="Cytochrome C Planctomycete-type" evidence="6">
    <location>
        <begin position="87"/>
        <end position="132"/>
    </location>
</feature>
<accession>A0A381Q4Z3</accession>
<feature type="domain" description="DUF1587" evidence="3">
    <location>
        <begin position="170"/>
        <end position="232"/>
    </location>
</feature>
<feature type="domain" description="DUF1588" evidence="4">
    <location>
        <begin position="624"/>
        <end position="723"/>
    </location>
</feature>
<evidence type="ECO:0000259" key="7">
    <source>
        <dbReference type="Pfam" id="PF07637"/>
    </source>
</evidence>
<reference evidence="8" key="1">
    <citation type="submission" date="2018-05" db="EMBL/GenBank/DDBJ databases">
        <authorList>
            <person name="Lanie J.A."/>
            <person name="Ng W.-L."/>
            <person name="Kazmierczak K.M."/>
            <person name="Andrzejewski T.M."/>
            <person name="Davidsen T.M."/>
            <person name="Wayne K.J."/>
            <person name="Tettelin H."/>
            <person name="Glass J.I."/>
            <person name="Rusch D."/>
            <person name="Podicherti R."/>
            <person name="Tsui H.-C.T."/>
            <person name="Winkler M.E."/>
        </authorList>
    </citation>
    <scope>NUCLEOTIDE SEQUENCE</scope>
</reference>
<dbReference type="InterPro" id="IPR011478">
    <property type="entry name" value="DUF1585"/>
</dbReference>
<dbReference type="Pfam" id="PF07626">
    <property type="entry name" value="PSD3"/>
    <property type="match status" value="1"/>
</dbReference>
<feature type="region of interest" description="Disordered" evidence="1">
    <location>
        <begin position="657"/>
        <end position="681"/>
    </location>
</feature>
<feature type="domain" description="DUF1592" evidence="5">
    <location>
        <begin position="479"/>
        <end position="606"/>
    </location>
</feature>
<dbReference type="EMBL" id="UINC01001209">
    <property type="protein sequence ID" value="SUZ74391.1"/>
    <property type="molecule type" value="Genomic_DNA"/>
</dbReference>
<dbReference type="Pfam" id="PF07627">
    <property type="entry name" value="PSCyt3"/>
    <property type="match status" value="1"/>
</dbReference>
<dbReference type="InterPro" id="IPR011429">
    <property type="entry name" value="Cyt_c_Planctomycete-type"/>
</dbReference>
<evidence type="ECO:0000259" key="2">
    <source>
        <dbReference type="Pfam" id="PF07624"/>
    </source>
</evidence>
<feature type="domain" description="DUF1585" evidence="2">
    <location>
        <begin position="738"/>
        <end position="813"/>
    </location>
</feature>
<gene>
    <name evidence="8" type="ORF">METZ01_LOCUS27245</name>
</gene>
<evidence type="ECO:0000259" key="6">
    <source>
        <dbReference type="Pfam" id="PF07635"/>
    </source>
</evidence>
<name>A0A381Q4Z3_9ZZZZ</name>
<dbReference type="Pfam" id="PF07635">
    <property type="entry name" value="PSCyt1"/>
    <property type="match status" value="1"/>
</dbReference>
<evidence type="ECO:0000259" key="4">
    <source>
        <dbReference type="Pfam" id="PF07627"/>
    </source>
</evidence>
<sequence length="829" mass="91168">MMFTTHSRANRVLLLTTTRLRAGVVGVVVAGTCLVPAEVSLDATRAGGDRPHQALALLSPRTMMPPRQSSTLGPAAESPRILLDRYCVTCHNERTLAGDLNLDDAEPGEVSRDPALWEKVAGKLRTGMMPPPPRPRPDAATYTALVSYFETALDQAALASPDPGRPVAHRLNRAEYANSVRDLLGLEVDGRELLPADESGYGFDNIGDVLSLSPGLLERYLLAAAKISRQAVGDPTLRPTTAIYKTSPLLAQDGRVSDNLPFGSRGGLAVRHHFPLDGEYLLKVNLRGRARAPHQLEIRVDRKLVATFALGDRPPLEIRLPVLSGTRLVGVSFVGNIGQSLPVDARPSRPPITSFAYTLYPNDPAVDQIEILGPYDGLVPADTPARGRIFVCYPSATGGTDARRCARQIVTALATRAYRRPATDEDVDSLLATYDAGRRTGEFEDGIRWVIEAILVSPKFLFRIEEQPATVTPSSPYRISDLDLASRLSFFLWSSIPDAELLDLAVNERLSDPVVLERQVRRMLSDVRSGALVKNFTGQWLYLRNLQSVAPDATQFPEFDDNLRTAFRRETEMFFDDQLRGDRSVRDLLSANYTFVNERLARHYGIPNVYGNHFRRVTWPDDRRAGLLGQGSLLTVTSYPHRTSPVLRGKWLLENLLGAPPPPPPPDVPGLEESPDREQTAGMRERMAQHRANPVCASCHARIDPLGFALENFDAVGRWRATDGGTDNLIDATGTLPDGAAFDSPAAFRAALLTEPWAGEFTRTVTEKLLTYALGRGLEFYDAPVVRQIVRDAEPEAHRWSSLILGIVESVPFQMRRADDAPLGSVEDP</sequence>